<keyword evidence="14" id="KW-0464">Manganese</keyword>
<dbReference type="Proteomes" id="UP000676325">
    <property type="component" value="Unassembled WGS sequence"/>
</dbReference>
<reference evidence="21" key="1">
    <citation type="submission" date="2021-04" db="EMBL/GenBank/DDBJ databases">
        <title>Genome based classification of Actinospica acidithermotolerans sp. nov., an actinobacterium isolated from an Indonesian hot spring.</title>
        <authorList>
            <person name="Kusuma A.B."/>
            <person name="Putra K.E."/>
            <person name="Nafisah S."/>
            <person name="Loh J."/>
            <person name="Nouioui I."/>
            <person name="Goodfellow M."/>
        </authorList>
    </citation>
    <scope>NUCLEOTIDE SEQUENCE</scope>
    <source>
        <strain evidence="21">MGRD01-02</strain>
    </source>
</reference>
<proteinExistence type="predicted"/>
<evidence type="ECO:0000256" key="9">
    <source>
        <dbReference type="ARBA" id="ARBA00022801"/>
    </source>
</evidence>
<evidence type="ECO:0000313" key="21">
    <source>
        <dbReference type="EMBL" id="MBR7830723.1"/>
    </source>
</evidence>
<evidence type="ECO:0000256" key="18">
    <source>
        <dbReference type="ARBA" id="ARBA00081350"/>
    </source>
</evidence>
<keyword evidence="12" id="KW-0904">Protein phosphatase</keyword>
<evidence type="ECO:0000256" key="6">
    <source>
        <dbReference type="ARBA" id="ARBA00022723"/>
    </source>
</evidence>
<dbReference type="Gene3D" id="3.30.565.10">
    <property type="entry name" value="Histidine kinase-like ATPase, C-terminal domain"/>
    <property type="match status" value="1"/>
</dbReference>
<dbReference type="FunFam" id="3.60.40.10:FF:000005">
    <property type="entry name" value="Serine/threonine protein phosphatase"/>
    <property type="match status" value="1"/>
</dbReference>
<dbReference type="InterPro" id="IPR052016">
    <property type="entry name" value="Bact_Sigma-Reg"/>
</dbReference>
<dbReference type="SMART" id="SM00304">
    <property type="entry name" value="HAMP"/>
    <property type="match status" value="1"/>
</dbReference>
<keyword evidence="22" id="KW-1185">Reference proteome</keyword>
<dbReference type="GO" id="GO:0005524">
    <property type="term" value="F:ATP binding"/>
    <property type="evidence" value="ECO:0007669"/>
    <property type="project" value="UniProtKB-KW"/>
</dbReference>
<dbReference type="CDD" id="cd16936">
    <property type="entry name" value="HATPase_RsbW-like"/>
    <property type="match status" value="1"/>
</dbReference>
<dbReference type="InterPro" id="IPR036457">
    <property type="entry name" value="PPM-type-like_dom_sf"/>
</dbReference>
<keyword evidence="11" id="KW-0460">Magnesium</keyword>
<dbReference type="Gene3D" id="6.10.340.10">
    <property type="match status" value="1"/>
</dbReference>
<evidence type="ECO:0000256" key="17">
    <source>
        <dbReference type="ARBA" id="ARBA00075117"/>
    </source>
</evidence>
<dbReference type="InterPro" id="IPR029016">
    <property type="entry name" value="GAF-like_dom_sf"/>
</dbReference>
<dbReference type="InterPro" id="IPR003660">
    <property type="entry name" value="HAMP_dom"/>
</dbReference>
<evidence type="ECO:0000256" key="10">
    <source>
        <dbReference type="ARBA" id="ARBA00022840"/>
    </source>
</evidence>
<dbReference type="InterPro" id="IPR003018">
    <property type="entry name" value="GAF"/>
</dbReference>
<dbReference type="InterPro" id="IPR007891">
    <property type="entry name" value="CHASE3"/>
</dbReference>
<dbReference type="Pfam" id="PF00672">
    <property type="entry name" value="HAMP"/>
    <property type="match status" value="1"/>
</dbReference>
<evidence type="ECO:0000256" key="15">
    <source>
        <dbReference type="ARBA" id="ARBA00047761"/>
    </source>
</evidence>
<dbReference type="SMART" id="SM00065">
    <property type="entry name" value="GAF"/>
    <property type="match status" value="1"/>
</dbReference>
<dbReference type="InterPro" id="IPR003594">
    <property type="entry name" value="HATPase_dom"/>
</dbReference>
<evidence type="ECO:0000256" key="3">
    <source>
        <dbReference type="ARBA" id="ARBA00022553"/>
    </source>
</evidence>
<accession>A0A941EH79</accession>
<dbReference type="GO" id="GO:0007165">
    <property type="term" value="P:signal transduction"/>
    <property type="evidence" value="ECO:0007669"/>
    <property type="project" value="InterPro"/>
</dbReference>
<dbReference type="Gene3D" id="3.30.450.40">
    <property type="match status" value="1"/>
</dbReference>
<keyword evidence="5 19" id="KW-0812">Transmembrane</keyword>
<dbReference type="InterPro" id="IPR001932">
    <property type="entry name" value="PPM-type_phosphatase-like_dom"/>
</dbReference>
<evidence type="ECO:0000256" key="16">
    <source>
        <dbReference type="ARBA" id="ARBA00056274"/>
    </source>
</evidence>
<keyword evidence="13 19" id="KW-1133">Transmembrane helix</keyword>
<evidence type="ECO:0000256" key="1">
    <source>
        <dbReference type="ARBA" id="ARBA00004370"/>
    </source>
</evidence>
<dbReference type="CDD" id="cd19410">
    <property type="entry name" value="HK9-like_sensor"/>
    <property type="match status" value="1"/>
</dbReference>
<evidence type="ECO:0000256" key="8">
    <source>
        <dbReference type="ARBA" id="ARBA00022777"/>
    </source>
</evidence>
<keyword evidence="4" id="KW-0808">Transferase</keyword>
<dbReference type="GO" id="GO:0016301">
    <property type="term" value="F:kinase activity"/>
    <property type="evidence" value="ECO:0007669"/>
    <property type="project" value="UniProtKB-KW"/>
</dbReference>
<dbReference type="EMBL" id="JAGSOH010000151">
    <property type="protein sequence ID" value="MBR7830723.1"/>
    <property type="molecule type" value="Genomic_DNA"/>
</dbReference>
<dbReference type="Pfam" id="PF07228">
    <property type="entry name" value="SpoIIE"/>
    <property type="match status" value="1"/>
</dbReference>
<dbReference type="FunFam" id="3.30.565.10:FF:000028">
    <property type="entry name" value="PAS sensor protein"/>
    <property type="match status" value="1"/>
</dbReference>
<evidence type="ECO:0000256" key="13">
    <source>
        <dbReference type="ARBA" id="ARBA00022989"/>
    </source>
</evidence>
<evidence type="ECO:0000256" key="14">
    <source>
        <dbReference type="ARBA" id="ARBA00023211"/>
    </source>
</evidence>
<dbReference type="EC" id="3.1.3.16" evidence="2"/>
<dbReference type="CDD" id="cd06225">
    <property type="entry name" value="HAMP"/>
    <property type="match status" value="1"/>
</dbReference>
<evidence type="ECO:0000256" key="7">
    <source>
        <dbReference type="ARBA" id="ARBA00022741"/>
    </source>
</evidence>
<comment type="subcellular location">
    <subcellularLocation>
        <location evidence="1">Membrane</location>
    </subcellularLocation>
</comment>
<feature type="transmembrane region" description="Helical" evidence="19">
    <location>
        <begin position="180"/>
        <end position="200"/>
    </location>
</feature>
<dbReference type="SUPFAM" id="SSF158472">
    <property type="entry name" value="HAMP domain-like"/>
    <property type="match status" value="1"/>
</dbReference>
<dbReference type="PANTHER" id="PTHR43156">
    <property type="entry name" value="STAGE II SPORULATION PROTEIN E-RELATED"/>
    <property type="match status" value="1"/>
</dbReference>
<comment type="catalytic activity">
    <reaction evidence="15">
        <text>O-phospho-L-seryl-[protein] + H2O = L-seryl-[protein] + phosphate</text>
        <dbReference type="Rhea" id="RHEA:20629"/>
        <dbReference type="Rhea" id="RHEA-COMP:9863"/>
        <dbReference type="Rhea" id="RHEA-COMP:11604"/>
        <dbReference type="ChEBI" id="CHEBI:15377"/>
        <dbReference type="ChEBI" id="CHEBI:29999"/>
        <dbReference type="ChEBI" id="CHEBI:43474"/>
        <dbReference type="ChEBI" id="CHEBI:83421"/>
        <dbReference type="EC" id="3.1.3.16"/>
    </reaction>
</comment>
<comment type="caution">
    <text evidence="21">The sequence shown here is derived from an EMBL/GenBank/DDBJ whole genome shotgun (WGS) entry which is preliminary data.</text>
</comment>
<dbReference type="SUPFAM" id="SSF55781">
    <property type="entry name" value="GAF domain-like"/>
    <property type="match status" value="1"/>
</dbReference>
<evidence type="ECO:0000313" key="22">
    <source>
        <dbReference type="Proteomes" id="UP000676325"/>
    </source>
</evidence>
<evidence type="ECO:0000256" key="12">
    <source>
        <dbReference type="ARBA" id="ARBA00022912"/>
    </source>
</evidence>
<dbReference type="SMART" id="SM00331">
    <property type="entry name" value="PP2C_SIG"/>
    <property type="match status" value="1"/>
</dbReference>
<dbReference type="GO" id="GO:0004722">
    <property type="term" value="F:protein serine/threonine phosphatase activity"/>
    <property type="evidence" value="ECO:0007669"/>
    <property type="project" value="UniProtKB-EC"/>
</dbReference>
<feature type="domain" description="HAMP" evidence="20">
    <location>
        <begin position="203"/>
        <end position="255"/>
    </location>
</feature>
<keyword evidence="6" id="KW-0479">Metal-binding</keyword>
<evidence type="ECO:0000256" key="4">
    <source>
        <dbReference type="ARBA" id="ARBA00022679"/>
    </source>
</evidence>
<evidence type="ECO:0000256" key="11">
    <source>
        <dbReference type="ARBA" id="ARBA00022842"/>
    </source>
</evidence>
<gene>
    <name evidence="21" type="ORF">KDK95_30755</name>
</gene>
<dbReference type="GO" id="GO:0016020">
    <property type="term" value="C:membrane"/>
    <property type="evidence" value="ECO:0007669"/>
    <property type="project" value="UniProtKB-SubCell"/>
</dbReference>
<dbReference type="RefSeq" id="WP_212521846.1">
    <property type="nucleotide sequence ID" value="NZ_JAGSOH010000151.1"/>
</dbReference>
<dbReference type="Gene3D" id="3.60.40.10">
    <property type="entry name" value="PPM-type phosphatase domain"/>
    <property type="match status" value="1"/>
</dbReference>
<dbReference type="AlphaFoldDB" id="A0A941EH79"/>
<protein>
    <recommendedName>
        <fullName evidence="2">protein-serine/threonine phosphatase</fullName>
        <ecNumber evidence="2">3.1.3.16</ecNumber>
    </recommendedName>
    <alternativeName>
        <fullName evidence="18">Protein-serine/threonine phosphatase</fullName>
    </alternativeName>
    <alternativeName>
        <fullName evidence="17">Serine/threonine-protein kinase</fullName>
    </alternativeName>
</protein>
<feature type="transmembrane region" description="Helical" evidence="19">
    <location>
        <begin position="6"/>
        <end position="27"/>
    </location>
</feature>
<evidence type="ECO:0000259" key="20">
    <source>
        <dbReference type="PROSITE" id="PS50885"/>
    </source>
</evidence>
<dbReference type="SUPFAM" id="SSF55874">
    <property type="entry name" value="ATPase domain of HSP90 chaperone/DNA topoisomerase II/histidine kinase"/>
    <property type="match status" value="1"/>
</dbReference>
<dbReference type="GO" id="GO:0046872">
    <property type="term" value="F:metal ion binding"/>
    <property type="evidence" value="ECO:0007669"/>
    <property type="project" value="UniProtKB-KW"/>
</dbReference>
<keyword evidence="9" id="KW-0378">Hydrolase</keyword>
<comment type="function">
    <text evidence="16">Primarily acts as an independent SigF regulator that is sensitive to the osmosensory signal, mediating the cross talk of PknD with the SigF regulon. Possesses both phosphatase and kinase activities. The kinase domain functions as a classic anti-sigma factor-like kinase to phosphorylate the anti-anti-sigma factor domain at the canonical regulatory site, and the phosphatase domain antagonizes this activity.</text>
</comment>
<dbReference type="InterPro" id="IPR036890">
    <property type="entry name" value="HATPase_C_sf"/>
</dbReference>
<keyword evidence="10" id="KW-0067">ATP-binding</keyword>
<evidence type="ECO:0000256" key="2">
    <source>
        <dbReference type="ARBA" id="ARBA00013081"/>
    </source>
</evidence>
<dbReference type="Pfam" id="PF13581">
    <property type="entry name" value="HATPase_c_2"/>
    <property type="match status" value="1"/>
</dbReference>
<evidence type="ECO:0000256" key="5">
    <source>
        <dbReference type="ARBA" id="ARBA00022692"/>
    </source>
</evidence>
<dbReference type="Pfam" id="PF05227">
    <property type="entry name" value="CHASE3"/>
    <property type="match status" value="1"/>
</dbReference>
<keyword evidence="7" id="KW-0547">Nucleotide-binding</keyword>
<keyword evidence="3" id="KW-0597">Phosphoprotein</keyword>
<dbReference type="PROSITE" id="PS50885">
    <property type="entry name" value="HAMP"/>
    <property type="match status" value="1"/>
</dbReference>
<sequence>MSLVTVTAAAGGLLAVLIGAAFAVVLWSVNDMRGSMRAAQDAQAAISQARLVDNLVLDIETGQRGYLITGQEQFLGPWTAASGHFPAQVKQLIDMSTSAEQTRIAQQISRQGESFIHDYSIPVVDAARAGSPSATSLPTMIAGKQRVDAIRSLFDSYTATQQAAIAAAESTADANARHTVIAASIGIGLSVLLIAAYAGYVTRIVVSPVRRAAALATRLAAGDLTARMPRTGTREIGQLETAFNSLAGSLETSLEKQQTAQHRLRLLYDASTTIGTALDVEQTARELADAAVPRFADYATVDLDASVLQGAEPTYGGAPMRRVALSGSGAHETVPLDPVGALVEPLAPPSEPGRNGGVAVIHDLHGSGSWSMYGPSQAARLLDFGMHSLITAPLLAQGAPLGRVGFWRAQESTPFGKEDLADAEELAAKAALAIDNARRYSRERATALTLQRSLLPHRLPVQPAVETAYRYLPTGTEAGVGGDWLDVIPLSGTRVALVLGDVAGHGVHASASMGQLRSAVRTLADVDLPPDELLTHLDDLVIHLTEADEDEAGVGDLSATCLYAIYDPISRRCSLASAGHPLPYLRDPSGHTSAVFGHPGPPLGVGGLPFETTELEIASGSTLALFSDGLVHSRELDIGQGLEELRHALDQTPRDLDAACDVVMDHMLAGPPADDVALLLARTRALPEDRVVTWDIPADPEYVASARELTTRQLEAWQLEETSFITELVVSELVTNAIRYGAPPIQLRLIRDSMLICEVSDGSNTAPHLRRARVFDEGGRGLLLVAQLTQRWGARYGTAGKSIWCEQALPPAT</sequence>
<organism evidence="21 22">
    <name type="scientific">Actinospica acidithermotolerans</name>
    <dbReference type="NCBI Taxonomy" id="2828514"/>
    <lineage>
        <taxon>Bacteria</taxon>
        <taxon>Bacillati</taxon>
        <taxon>Actinomycetota</taxon>
        <taxon>Actinomycetes</taxon>
        <taxon>Catenulisporales</taxon>
        <taxon>Actinospicaceae</taxon>
        <taxon>Actinospica</taxon>
    </lineage>
</organism>
<keyword evidence="19" id="KW-0472">Membrane</keyword>
<keyword evidence="8" id="KW-0418">Kinase</keyword>
<dbReference type="PANTHER" id="PTHR43156:SF2">
    <property type="entry name" value="STAGE II SPORULATION PROTEIN E"/>
    <property type="match status" value="1"/>
</dbReference>
<evidence type="ECO:0000256" key="19">
    <source>
        <dbReference type="SAM" id="Phobius"/>
    </source>
</evidence>
<dbReference type="SUPFAM" id="SSF81606">
    <property type="entry name" value="PP2C-like"/>
    <property type="match status" value="1"/>
</dbReference>
<name>A0A941EH79_9ACTN</name>